<dbReference type="GO" id="GO:0016740">
    <property type="term" value="F:transferase activity"/>
    <property type="evidence" value="ECO:0007669"/>
    <property type="project" value="UniProtKB-KW"/>
</dbReference>
<comment type="caution">
    <text evidence="3">The sequence shown here is derived from an EMBL/GenBank/DDBJ whole genome shotgun (WGS) entry which is preliminary data.</text>
</comment>
<dbReference type="AlphaFoldDB" id="A0A8J3WZ18"/>
<evidence type="ECO:0000313" key="4">
    <source>
        <dbReference type="Proteomes" id="UP000599074"/>
    </source>
</evidence>
<accession>A0A8J3WZ18</accession>
<name>A0A8J3WZ18_9ACTN</name>
<protein>
    <submittedName>
        <fullName evidence="3">Glycosyl transferase</fullName>
    </submittedName>
</protein>
<dbReference type="RefSeq" id="WP_168117275.1">
    <property type="nucleotide sequence ID" value="NZ_BOON01000014.1"/>
</dbReference>
<gene>
    <name evidence="3" type="ORF">Pme01_14720</name>
</gene>
<proteinExistence type="predicted"/>
<feature type="transmembrane region" description="Helical" evidence="2">
    <location>
        <begin position="205"/>
        <end position="233"/>
    </location>
</feature>
<evidence type="ECO:0000313" key="3">
    <source>
        <dbReference type="EMBL" id="GII21875.1"/>
    </source>
</evidence>
<feature type="region of interest" description="Disordered" evidence="1">
    <location>
        <begin position="1"/>
        <end position="22"/>
    </location>
</feature>
<keyword evidence="2" id="KW-0472">Membrane</keyword>
<keyword evidence="2" id="KW-1133">Transmembrane helix</keyword>
<reference evidence="3" key="1">
    <citation type="submission" date="2021-01" db="EMBL/GenBank/DDBJ databases">
        <title>Whole genome shotgun sequence of Planosporangium mesophilum NBRC 109066.</title>
        <authorList>
            <person name="Komaki H."/>
            <person name="Tamura T."/>
        </authorList>
    </citation>
    <scope>NUCLEOTIDE SEQUENCE</scope>
    <source>
        <strain evidence="3">NBRC 109066</strain>
    </source>
</reference>
<dbReference type="EMBL" id="BOON01000014">
    <property type="protein sequence ID" value="GII21875.1"/>
    <property type="molecule type" value="Genomic_DNA"/>
</dbReference>
<evidence type="ECO:0000256" key="1">
    <source>
        <dbReference type="SAM" id="MobiDB-lite"/>
    </source>
</evidence>
<sequence length="577" mass="60674">MTATVGLPRPAGPAPSAAAPGRSRRARPADLLAVLGYLAAGLWVTARLWPDPAGRAASANAGDTALFEWNLAYAARVVTHLDDPFFTPLMNAPFGVNVMANTTVLLPGVVLSPVTLVAGPAVSLVLLIALSLAGTAAAWYHVLSRHVVASRAAAFVGAAFCGFAPVMLGHSNAHPHLTGQYLVPFIVRGVLAMRREHRWRDGAVLGLLLAAQAFVGLEILFLTAVGCVVFLAAHAATSHREACRRSVEALPGWLTGAGVAFVLLAYPLWTFFFGPQSYRGIRWDLARYSTDASAFLVPGPTAIGGHLLPLDWTGYDLTETGAFFGVPLLALVGYALVAGRGLPRVLAASTLPMIALTLGPSPHAQGHPLPIPAPYRLVAHLPIFDATLPTRFNLPLATLIGVLLAVLWQRTADLGAGGRPALARVALAGALVPLLPVPLPAADRPPIPRFVTSGHWRSCLPAGRTLMPVPLPDYYHPDGMRWAATAGLEFPIPQGIGVVPGEDGHGELIRPTASGVWTMPAGEVGGKERLQARRDLARLDVGCVVVEAHRGDLAATVTNLLGPGRRVDDVWVWDGAG</sequence>
<keyword evidence="2" id="KW-0812">Transmembrane</keyword>
<feature type="transmembrane region" description="Helical" evidence="2">
    <location>
        <begin position="253"/>
        <end position="273"/>
    </location>
</feature>
<keyword evidence="3" id="KW-0808">Transferase</keyword>
<feature type="transmembrane region" description="Helical" evidence="2">
    <location>
        <begin position="152"/>
        <end position="171"/>
    </location>
</feature>
<feature type="transmembrane region" description="Helical" evidence="2">
    <location>
        <begin position="31"/>
        <end position="49"/>
    </location>
</feature>
<dbReference type="Proteomes" id="UP000599074">
    <property type="component" value="Unassembled WGS sequence"/>
</dbReference>
<organism evidence="3 4">
    <name type="scientific">Planosporangium mesophilum</name>
    <dbReference type="NCBI Taxonomy" id="689768"/>
    <lineage>
        <taxon>Bacteria</taxon>
        <taxon>Bacillati</taxon>
        <taxon>Actinomycetota</taxon>
        <taxon>Actinomycetes</taxon>
        <taxon>Micromonosporales</taxon>
        <taxon>Micromonosporaceae</taxon>
        <taxon>Planosporangium</taxon>
    </lineage>
</organism>
<evidence type="ECO:0000256" key="2">
    <source>
        <dbReference type="SAM" id="Phobius"/>
    </source>
</evidence>
<feature type="transmembrane region" description="Helical" evidence="2">
    <location>
        <begin position="116"/>
        <end position="140"/>
    </location>
</feature>
<keyword evidence="4" id="KW-1185">Reference proteome</keyword>